<accession>A0A1I3HH84</accession>
<sequence length="153" mass="16102">MPTPSKLFSAVLLAALAWFIGELIVREVLPEGTRVGYLREALAFLAFFVGWIVIGKAATGPTGRGERVTVVLTAGIGAALIGALLAILLHSFGKMIQISLTGKYTELGRAVSATLSFIWDDVQILLVPIVGGTWFLGAAVIGLLAGIVGRRMP</sequence>
<dbReference type="InterPro" id="IPR047784">
    <property type="entry name" value="TrgA"/>
</dbReference>
<dbReference type="AlphaFoldDB" id="A0A1I3HH84"/>
<proteinExistence type="predicted"/>
<keyword evidence="3" id="KW-1185">Reference proteome</keyword>
<dbReference type="NCBIfam" id="NF033773">
    <property type="entry name" value="tellur_TrgA"/>
    <property type="match status" value="1"/>
</dbReference>
<gene>
    <name evidence="2" type="ORF">SAMN04488095_0597</name>
</gene>
<protein>
    <recommendedName>
        <fullName evidence="4">Tellurite resistance protein</fullName>
    </recommendedName>
</protein>
<evidence type="ECO:0000313" key="2">
    <source>
        <dbReference type="EMBL" id="SFI35138.1"/>
    </source>
</evidence>
<name>A0A1I3HH84_9RHOB</name>
<keyword evidence="1" id="KW-1133">Transmembrane helix</keyword>
<feature type="transmembrane region" description="Helical" evidence="1">
    <location>
        <begin position="124"/>
        <end position="148"/>
    </location>
</feature>
<evidence type="ECO:0000313" key="3">
    <source>
        <dbReference type="Proteomes" id="UP000199110"/>
    </source>
</evidence>
<organism evidence="2 3">
    <name type="scientific">Jannaschia pohangensis</name>
    <dbReference type="NCBI Taxonomy" id="390807"/>
    <lineage>
        <taxon>Bacteria</taxon>
        <taxon>Pseudomonadati</taxon>
        <taxon>Pseudomonadota</taxon>
        <taxon>Alphaproteobacteria</taxon>
        <taxon>Rhodobacterales</taxon>
        <taxon>Roseobacteraceae</taxon>
        <taxon>Jannaschia</taxon>
    </lineage>
</organism>
<dbReference type="OrthoDB" id="7869508at2"/>
<reference evidence="2 3" key="1">
    <citation type="submission" date="2016-10" db="EMBL/GenBank/DDBJ databases">
        <authorList>
            <person name="de Groot N.N."/>
        </authorList>
    </citation>
    <scope>NUCLEOTIDE SEQUENCE [LARGE SCALE GENOMIC DNA]</scope>
    <source>
        <strain evidence="2 3">DSM 19073</strain>
    </source>
</reference>
<evidence type="ECO:0008006" key="4">
    <source>
        <dbReference type="Google" id="ProtNLM"/>
    </source>
</evidence>
<evidence type="ECO:0000256" key="1">
    <source>
        <dbReference type="SAM" id="Phobius"/>
    </source>
</evidence>
<keyword evidence="1" id="KW-0812">Transmembrane</keyword>
<feature type="transmembrane region" description="Helical" evidence="1">
    <location>
        <begin position="70"/>
        <end position="92"/>
    </location>
</feature>
<dbReference type="STRING" id="390807.SAMN04488095_0597"/>
<keyword evidence="1" id="KW-0472">Membrane</keyword>
<feature type="transmembrane region" description="Helical" evidence="1">
    <location>
        <begin position="36"/>
        <end position="58"/>
    </location>
</feature>
<dbReference type="Proteomes" id="UP000199110">
    <property type="component" value="Unassembled WGS sequence"/>
</dbReference>
<dbReference type="EMBL" id="FORA01000001">
    <property type="protein sequence ID" value="SFI35138.1"/>
    <property type="molecule type" value="Genomic_DNA"/>
</dbReference>
<dbReference type="RefSeq" id="WP_139212217.1">
    <property type="nucleotide sequence ID" value="NZ_FORA01000001.1"/>
</dbReference>